<dbReference type="EMBL" id="DS999262">
    <property type="protein sequence ID" value="EEC42831.1"/>
    <property type="molecule type" value="Genomic_DNA"/>
</dbReference>
<dbReference type="GeneID" id="7204985"/>
<accession>B7S3P8</accession>
<gene>
    <name evidence="3" type="ORF">PHATRDRAFT_bd1182</name>
</gene>
<organism evidence="3 4">
    <name type="scientific">Phaeodactylum tricornutum (strain CCAP 1055/1)</name>
    <dbReference type="NCBI Taxonomy" id="556484"/>
    <lineage>
        <taxon>Eukaryota</taxon>
        <taxon>Sar</taxon>
        <taxon>Stramenopiles</taxon>
        <taxon>Ochrophyta</taxon>
        <taxon>Bacillariophyta</taxon>
        <taxon>Bacillariophyceae</taxon>
        <taxon>Bacillariophycidae</taxon>
        <taxon>Naviculales</taxon>
        <taxon>Phaeodactylaceae</taxon>
        <taxon>Phaeodactylum</taxon>
    </lineage>
</organism>
<dbReference type="KEGG" id="pti:PHATRDRAFT_bd1182"/>
<reference evidence="4" key="2">
    <citation type="submission" date="2008-08" db="EMBL/GenBank/DDBJ databases">
        <authorList>
            <consortium name="Diatom Consortium"/>
            <person name="Grigoriev I."/>
            <person name="Grimwood J."/>
            <person name="Kuo A."/>
            <person name="Otillar R.P."/>
            <person name="Salamov A."/>
            <person name="Detter J.C."/>
            <person name="Lindquist E."/>
            <person name="Shapiro H."/>
            <person name="Lucas S."/>
            <person name="Glavina del Rio T."/>
            <person name="Pitluck S."/>
            <person name="Rokhsar D."/>
            <person name="Bowler C."/>
        </authorList>
    </citation>
    <scope>GENOME REANNOTATION</scope>
    <source>
        <strain evidence="4">CCAP 1055/1</strain>
    </source>
</reference>
<name>B7S3P8_PHATC</name>
<dbReference type="PaxDb" id="2850-Phatrdraft1182"/>
<feature type="region of interest" description="Disordered" evidence="1">
    <location>
        <begin position="74"/>
        <end position="96"/>
    </location>
</feature>
<evidence type="ECO:0000256" key="2">
    <source>
        <dbReference type="SAM" id="Phobius"/>
    </source>
</evidence>
<dbReference type="eggNOG" id="ENOG502SH0A">
    <property type="taxonomic scope" value="Eukaryota"/>
</dbReference>
<dbReference type="RefSeq" id="XP_002176178.1">
    <property type="nucleotide sequence ID" value="XM_002176142.1"/>
</dbReference>
<keyword evidence="2" id="KW-0812">Transmembrane</keyword>
<reference evidence="3 4" key="1">
    <citation type="journal article" date="2008" name="Nature">
        <title>The Phaeodactylum genome reveals the evolutionary history of diatom genomes.</title>
        <authorList>
            <person name="Bowler C."/>
            <person name="Allen A.E."/>
            <person name="Badger J.H."/>
            <person name="Grimwood J."/>
            <person name="Jabbari K."/>
            <person name="Kuo A."/>
            <person name="Maheswari U."/>
            <person name="Martens C."/>
            <person name="Maumus F."/>
            <person name="Otillar R.P."/>
            <person name="Rayko E."/>
            <person name="Salamov A."/>
            <person name="Vandepoele K."/>
            <person name="Beszteri B."/>
            <person name="Gruber A."/>
            <person name="Heijde M."/>
            <person name="Katinka M."/>
            <person name="Mock T."/>
            <person name="Valentin K."/>
            <person name="Verret F."/>
            <person name="Berges J.A."/>
            <person name="Brownlee C."/>
            <person name="Cadoret J.P."/>
            <person name="Chiovitti A."/>
            <person name="Choi C.J."/>
            <person name="Coesel S."/>
            <person name="De Martino A."/>
            <person name="Detter J.C."/>
            <person name="Durkin C."/>
            <person name="Falciatore A."/>
            <person name="Fournet J."/>
            <person name="Haruta M."/>
            <person name="Huysman M.J."/>
            <person name="Jenkins B.D."/>
            <person name="Jiroutova K."/>
            <person name="Jorgensen R.E."/>
            <person name="Joubert Y."/>
            <person name="Kaplan A."/>
            <person name="Kroger N."/>
            <person name="Kroth P.G."/>
            <person name="La Roche J."/>
            <person name="Lindquist E."/>
            <person name="Lommer M."/>
            <person name="Martin-Jezequel V."/>
            <person name="Lopez P.J."/>
            <person name="Lucas S."/>
            <person name="Mangogna M."/>
            <person name="McGinnis K."/>
            <person name="Medlin L.K."/>
            <person name="Montsant A."/>
            <person name="Oudot-Le Secq M.P."/>
            <person name="Napoli C."/>
            <person name="Obornik M."/>
            <person name="Parker M.S."/>
            <person name="Petit J.L."/>
            <person name="Porcel B.M."/>
            <person name="Poulsen N."/>
            <person name="Robison M."/>
            <person name="Rychlewski L."/>
            <person name="Rynearson T.A."/>
            <person name="Schmutz J."/>
            <person name="Shapiro H."/>
            <person name="Siaut M."/>
            <person name="Stanley M."/>
            <person name="Sussman M.R."/>
            <person name="Taylor A.R."/>
            <person name="Vardi A."/>
            <person name="von Dassow P."/>
            <person name="Vyverman W."/>
            <person name="Willis A."/>
            <person name="Wyrwicz L.S."/>
            <person name="Rokhsar D.S."/>
            <person name="Weissenbach J."/>
            <person name="Armbrust E.V."/>
            <person name="Green B.R."/>
            <person name="Van de Peer Y."/>
            <person name="Grigoriev I.V."/>
        </authorList>
    </citation>
    <scope>NUCLEOTIDE SEQUENCE [LARGE SCALE GENOMIC DNA]</scope>
    <source>
        <strain evidence="3 4">CCAP 1055/1</strain>
    </source>
</reference>
<evidence type="ECO:0000313" key="4">
    <source>
        <dbReference type="Proteomes" id="UP000000759"/>
    </source>
</evidence>
<keyword evidence="2" id="KW-1133">Transmembrane helix</keyword>
<feature type="compositionally biased region" description="Basic and acidic residues" evidence="1">
    <location>
        <begin position="85"/>
        <end position="96"/>
    </location>
</feature>
<proteinExistence type="predicted"/>
<feature type="transmembrane region" description="Helical" evidence="2">
    <location>
        <begin position="12"/>
        <end position="32"/>
    </location>
</feature>
<dbReference type="OrthoDB" id="440187at2759"/>
<keyword evidence="4" id="KW-1185">Reference proteome</keyword>
<evidence type="ECO:0000256" key="1">
    <source>
        <dbReference type="SAM" id="MobiDB-lite"/>
    </source>
</evidence>
<dbReference type="HOGENOM" id="CLU_693496_0_0_1"/>
<dbReference type="Proteomes" id="UP000000759">
    <property type="component" value="Unassembled WGS sequence"/>
</dbReference>
<sequence>MAPEKTITKKKVRIPILLAGVCFIFLLVRNFAMINCKNVDMIDVLQSYQPLPAQIIQPTRKPRHHPTRADSVLRDFASDTSNNSDKSHCDSKDPYRHIPLKPNQRVIHLTGKMGYNNKFQKDVEDRQREVIQKFPWLRNTSDAISHFKVPDHWLNYEPYQEHLQFLKDPTHESSKGGGWWFWKPAVILDVLKQLSPDDVLVYADYDQTNWWPGLAVFIEYMIQNPNIDWALTQTYIREEKYTKQDVFEAYCGKPTKALQDSGQWRAGLHIFRPTPRVIQFIEEWQRATEDYSAISDTESLIPNAPSFVEHRRDQSLLNLLLKCWFTSDEAKYVKVLDPCEGLYMKGNLNLHFVTLPSLKTPEELTLLEERRHSFWAFHNRTVPKALYQT</sequence>
<protein>
    <submittedName>
        <fullName evidence="3">Uncharacterized protein</fullName>
    </submittedName>
</protein>
<dbReference type="AlphaFoldDB" id="B7S3P8"/>
<keyword evidence="2" id="KW-0472">Membrane</keyword>
<dbReference type="InParanoid" id="B7S3P8"/>
<evidence type="ECO:0000313" key="3">
    <source>
        <dbReference type="EMBL" id="EEC42831.1"/>
    </source>
</evidence>